<dbReference type="PANTHER" id="PTHR30237">
    <property type="entry name" value="MURAMOYLTETRAPEPTIDE CARBOXYPEPTIDASE"/>
    <property type="match status" value="1"/>
</dbReference>
<dbReference type="EMBL" id="AMEM01000018">
    <property type="protein sequence ID" value="EKX90262.1"/>
    <property type="molecule type" value="Genomic_DNA"/>
</dbReference>
<dbReference type="STRING" id="1035195.HMPREF9997_01477"/>
<dbReference type="CDD" id="cd07062">
    <property type="entry name" value="Peptidase_S66_mccF_like"/>
    <property type="match status" value="1"/>
</dbReference>
<evidence type="ECO:0000313" key="5">
    <source>
        <dbReference type="EMBL" id="EKX90262.1"/>
    </source>
</evidence>
<dbReference type="PANTHER" id="PTHR30237:SF4">
    <property type="entry name" value="LD-CARBOXYPEPTIDASE C-TERMINAL DOMAIN-CONTAINING PROTEIN"/>
    <property type="match status" value="1"/>
</dbReference>
<dbReference type="InterPro" id="IPR029062">
    <property type="entry name" value="Class_I_gatase-like"/>
</dbReference>
<feature type="domain" description="LD-carboxypeptidase C-terminal" evidence="4">
    <location>
        <begin position="169"/>
        <end position="299"/>
    </location>
</feature>
<dbReference type="Pfam" id="PF17676">
    <property type="entry name" value="Peptidase_S66C"/>
    <property type="match status" value="1"/>
</dbReference>
<feature type="domain" description="LD-carboxypeptidase N-terminal" evidence="3">
    <location>
        <begin position="22"/>
        <end position="95"/>
    </location>
</feature>
<dbReference type="Gene3D" id="3.40.50.10740">
    <property type="entry name" value="Class I glutamine amidotransferase-like"/>
    <property type="match status" value="1"/>
</dbReference>
<keyword evidence="2" id="KW-0378">Hydrolase</keyword>
<evidence type="ECO:0000256" key="2">
    <source>
        <dbReference type="ARBA" id="ARBA00022801"/>
    </source>
</evidence>
<dbReference type="AlphaFoldDB" id="L1MG96"/>
<dbReference type="InterPro" id="IPR040921">
    <property type="entry name" value="Peptidase_S66C"/>
</dbReference>
<dbReference type="InterPro" id="IPR003507">
    <property type="entry name" value="S66_fam"/>
</dbReference>
<dbReference type="InterPro" id="IPR027478">
    <property type="entry name" value="LdcA_N"/>
</dbReference>
<keyword evidence="6" id="KW-1185">Reference proteome</keyword>
<protein>
    <submittedName>
        <fullName evidence="5">LD-carboxypeptidase</fullName>
    </submittedName>
</protein>
<evidence type="ECO:0000313" key="6">
    <source>
        <dbReference type="Proteomes" id="UP000010445"/>
    </source>
</evidence>
<dbReference type="GO" id="GO:0004180">
    <property type="term" value="F:carboxypeptidase activity"/>
    <property type="evidence" value="ECO:0007669"/>
    <property type="project" value="UniProtKB-KW"/>
</dbReference>
<evidence type="ECO:0000256" key="1">
    <source>
        <dbReference type="ARBA" id="ARBA00010233"/>
    </source>
</evidence>
<name>L1MG96_9CORY</name>
<keyword evidence="5" id="KW-0121">Carboxypeptidase</keyword>
<dbReference type="SUPFAM" id="SSF52317">
    <property type="entry name" value="Class I glutamine amidotransferase-like"/>
    <property type="match status" value="1"/>
</dbReference>
<dbReference type="InterPro" id="IPR027461">
    <property type="entry name" value="Carboxypeptidase_A_C_sf"/>
</dbReference>
<dbReference type="Pfam" id="PF02016">
    <property type="entry name" value="Peptidase_S66"/>
    <property type="match status" value="1"/>
</dbReference>
<evidence type="ECO:0000259" key="3">
    <source>
        <dbReference type="Pfam" id="PF02016"/>
    </source>
</evidence>
<accession>L1MG96</accession>
<evidence type="ECO:0000259" key="4">
    <source>
        <dbReference type="Pfam" id="PF17676"/>
    </source>
</evidence>
<comment type="similarity">
    <text evidence="1">Belongs to the peptidase S66 family.</text>
</comment>
<dbReference type="Proteomes" id="UP000010445">
    <property type="component" value="Unassembled WGS sequence"/>
</dbReference>
<dbReference type="PATRIC" id="fig|1035195.3.peg.1331"/>
<proteinExistence type="inferred from homology"/>
<dbReference type="Gene3D" id="3.50.30.60">
    <property type="entry name" value="LD-carboxypeptidase A C-terminal domain-like"/>
    <property type="match status" value="1"/>
</dbReference>
<dbReference type="InterPro" id="IPR040449">
    <property type="entry name" value="Peptidase_S66_N"/>
</dbReference>
<comment type="caution">
    <text evidence="5">The sequence shown here is derived from an EMBL/GenBank/DDBJ whole genome shotgun (WGS) entry which is preliminary data.</text>
</comment>
<sequence>MLRLKDLTGLIPVEFPTTRLIDASPQHRAQDINSAFADPDIKAVLATIGGTDQITVIPHLDAQLIHDNPKIFVGYSDNTNLHNWLWQQGITSFYGGSTQVQLGPGPFVDAIHADSLRAALITGGELELTNPGESEDFGVDWADSAALTNFGEREVAEPWTWIGPENTVRGRTWGGCIQVLTQLALADRLPALEDLQDTIVLLESSEEIPTDLELTMTIRALGERGLFNIVRGIMVARPPVSDFAFRPDVDERHRLRDKHRDIVLEQIARYTDDAVVCFGVPFGHTRPQWIVPHGGYITLDGRAQRVFADYS</sequence>
<keyword evidence="5" id="KW-0645">Protease</keyword>
<organism evidence="5 6">
    <name type="scientific">Corynebacterium durum F0235</name>
    <dbReference type="NCBI Taxonomy" id="1035195"/>
    <lineage>
        <taxon>Bacteria</taxon>
        <taxon>Bacillati</taxon>
        <taxon>Actinomycetota</taxon>
        <taxon>Actinomycetes</taxon>
        <taxon>Mycobacteriales</taxon>
        <taxon>Corynebacteriaceae</taxon>
        <taxon>Corynebacterium</taxon>
    </lineage>
</organism>
<gene>
    <name evidence="5" type="ORF">HMPREF9997_01477</name>
</gene>
<reference evidence="5 6" key="1">
    <citation type="submission" date="2012-05" db="EMBL/GenBank/DDBJ databases">
        <authorList>
            <person name="Weinstock G."/>
            <person name="Sodergren E."/>
            <person name="Lobos E.A."/>
            <person name="Fulton L."/>
            <person name="Fulton R."/>
            <person name="Courtney L."/>
            <person name="Fronick C."/>
            <person name="O'Laughlin M."/>
            <person name="Godfrey J."/>
            <person name="Wilson R.M."/>
            <person name="Miner T."/>
            <person name="Farmer C."/>
            <person name="Delehaunty K."/>
            <person name="Cordes M."/>
            <person name="Minx P."/>
            <person name="Tomlinson C."/>
            <person name="Chen J."/>
            <person name="Wollam A."/>
            <person name="Pepin K.H."/>
            <person name="Bhonagiri V."/>
            <person name="Zhang X."/>
            <person name="Suruliraj S."/>
            <person name="Warren W."/>
            <person name="Mitreva M."/>
            <person name="Mardis E.R."/>
            <person name="Wilson R.K."/>
        </authorList>
    </citation>
    <scope>NUCLEOTIDE SEQUENCE [LARGE SCALE GENOMIC DNA]</scope>
    <source>
        <strain evidence="5 6">F0235</strain>
    </source>
</reference>
<dbReference type="SUPFAM" id="SSF141986">
    <property type="entry name" value="LD-carboxypeptidase A C-terminal domain-like"/>
    <property type="match status" value="1"/>
</dbReference>
<dbReference type="eggNOG" id="COG1619">
    <property type="taxonomic scope" value="Bacteria"/>
</dbReference>
<dbReference type="HOGENOM" id="CLU_034346_1_0_11"/>